<evidence type="ECO:0000256" key="7">
    <source>
        <dbReference type="ARBA" id="ARBA00022777"/>
    </source>
</evidence>
<gene>
    <name evidence="18" type="ORF">Cni_G07574</name>
</gene>
<dbReference type="PROSITE" id="PS50011">
    <property type="entry name" value="PROTEIN_KINASE_DOM"/>
    <property type="match status" value="1"/>
</dbReference>
<evidence type="ECO:0000256" key="9">
    <source>
        <dbReference type="ARBA" id="ARBA00022989"/>
    </source>
</evidence>
<feature type="chain" id="PRO_5043004726" evidence="16">
    <location>
        <begin position="21"/>
        <end position="908"/>
    </location>
</feature>
<evidence type="ECO:0000256" key="16">
    <source>
        <dbReference type="SAM" id="SignalP"/>
    </source>
</evidence>
<dbReference type="GO" id="GO:0005524">
    <property type="term" value="F:ATP binding"/>
    <property type="evidence" value="ECO:0007669"/>
    <property type="project" value="UniProtKB-UniRule"/>
</dbReference>
<feature type="coiled-coil region" evidence="14">
    <location>
        <begin position="837"/>
        <end position="871"/>
    </location>
</feature>
<evidence type="ECO:0000259" key="17">
    <source>
        <dbReference type="PROSITE" id="PS50011"/>
    </source>
</evidence>
<reference evidence="18 19" key="1">
    <citation type="submission" date="2023-10" db="EMBL/GenBank/DDBJ databases">
        <title>Chromosome-scale genome assembly provides insights into flower coloration mechanisms of Canna indica.</title>
        <authorList>
            <person name="Li C."/>
        </authorList>
    </citation>
    <scope>NUCLEOTIDE SEQUENCE [LARGE SCALE GENOMIC DNA]</scope>
    <source>
        <tissue evidence="18">Flower</tissue>
    </source>
</reference>
<dbReference type="InterPro" id="IPR018097">
    <property type="entry name" value="EGF_Ca-bd_CS"/>
</dbReference>
<dbReference type="Gene3D" id="3.30.200.20">
    <property type="entry name" value="Phosphorylase Kinase, domain 1"/>
    <property type="match status" value="1"/>
</dbReference>
<dbReference type="InterPro" id="IPR011009">
    <property type="entry name" value="Kinase-like_dom_sf"/>
</dbReference>
<dbReference type="GO" id="GO:0007166">
    <property type="term" value="P:cell surface receptor signaling pathway"/>
    <property type="evidence" value="ECO:0007669"/>
    <property type="project" value="InterPro"/>
</dbReference>
<dbReference type="FunFam" id="3.30.200.20:FF:000043">
    <property type="entry name" value="Wall-associated receptor kinase 2"/>
    <property type="match status" value="1"/>
</dbReference>
<dbReference type="SUPFAM" id="SSF56112">
    <property type="entry name" value="Protein kinase-like (PK-like)"/>
    <property type="match status" value="1"/>
</dbReference>
<keyword evidence="10 15" id="KW-0472">Membrane</keyword>
<proteinExistence type="predicted"/>
<name>A0AAQ3JZ67_9LILI</name>
<evidence type="ECO:0000256" key="12">
    <source>
        <dbReference type="ARBA" id="ARBA00023180"/>
    </source>
</evidence>
<evidence type="ECO:0000256" key="3">
    <source>
        <dbReference type="ARBA" id="ARBA00022679"/>
    </source>
</evidence>
<keyword evidence="7 18" id="KW-0418">Kinase</keyword>
<keyword evidence="4 15" id="KW-0812">Transmembrane</keyword>
<keyword evidence="18" id="KW-0675">Receptor</keyword>
<dbReference type="Proteomes" id="UP001327560">
    <property type="component" value="Chromosome 2"/>
</dbReference>
<keyword evidence="11" id="KW-1015">Disulfide bond</keyword>
<keyword evidence="9 15" id="KW-1133">Transmembrane helix</keyword>
<keyword evidence="5 16" id="KW-0732">Signal</keyword>
<dbReference type="GO" id="GO:0030247">
    <property type="term" value="F:polysaccharide binding"/>
    <property type="evidence" value="ECO:0007669"/>
    <property type="project" value="InterPro"/>
</dbReference>
<evidence type="ECO:0000256" key="13">
    <source>
        <dbReference type="PROSITE-ProRule" id="PRU10141"/>
    </source>
</evidence>
<dbReference type="CDD" id="cd14066">
    <property type="entry name" value="STKc_IRAK"/>
    <property type="match status" value="1"/>
</dbReference>
<evidence type="ECO:0000256" key="2">
    <source>
        <dbReference type="ARBA" id="ARBA00022527"/>
    </source>
</evidence>
<dbReference type="PANTHER" id="PTHR27005">
    <property type="entry name" value="WALL-ASSOCIATED RECEPTOR KINASE-LIKE 21"/>
    <property type="match status" value="1"/>
</dbReference>
<keyword evidence="12" id="KW-0325">Glycoprotein</keyword>
<keyword evidence="3" id="KW-0808">Transferase</keyword>
<dbReference type="SMART" id="SM00220">
    <property type="entry name" value="S_TKc"/>
    <property type="match status" value="1"/>
</dbReference>
<dbReference type="InterPro" id="IPR025287">
    <property type="entry name" value="WAK_GUB"/>
</dbReference>
<evidence type="ECO:0000256" key="10">
    <source>
        <dbReference type="ARBA" id="ARBA00023136"/>
    </source>
</evidence>
<dbReference type="InterPro" id="IPR000719">
    <property type="entry name" value="Prot_kinase_dom"/>
</dbReference>
<keyword evidence="2" id="KW-0723">Serine/threonine-protein kinase</keyword>
<evidence type="ECO:0000256" key="15">
    <source>
        <dbReference type="SAM" id="Phobius"/>
    </source>
</evidence>
<dbReference type="PROSITE" id="PS01187">
    <property type="entry name" value="EGF_CA"/>
    <property type="match status" value="1"/>
</dbReference>
<keyword evidence="19" id="KW-1185">Reference proteome</keyword>
<evidence type="ECO:0000256" key="14">
    <source>
        <dbReference type="SAM" id="Coils"/>
    </source>
</evidence>
<dbReference type="Gene3D" id="2.10.25.10">
    <property type="entry name" value="Laminin"/>
    <property type="match status" value="1"/>
</dbReference>
<evidence type="ECO:0000313" key="19">
    <source>
        <dbReference type="Proteomes" id="UP001327560"/>
    </source>
</evidence>
<dbReference type="CDD" id="cd00054">
    <property type="entry name" value="EGF_CA"/>
    <property type="match status" value="1"/>
</dbReference>
<evidence type="ECO:0000256" key="5">
    <source>
        <dbReference type="ARBA" id="ARBA00022729"/>
    </source>
</evidence>
<evidence type="ECO:0000256" key="11">
    <source>
        <dbReference type="ARBA" id="ARBA00023157"/>
    </source>
</evidence>
<dbReference type="GO" id="GO:0004674">
    <property type="term" value="F:protein serine/threonine kinase activity"/>
    <property type="evidence" value="ECO:0007669"/>
    <property type="project" value="UniProtKB-KW"/>
</dbReference>
<dbReference type="GO" id="GO:0005509">
    <property type="term" value="F:calcium ion binding"/>
    <property type="evidence" value="ECO:0007669"/>
    <property type="project" value="InterPro"/>
</dbReference>
<dbReference type="FunFam" id="1.10.510.10:FF:000084">
    <property type="entry name" value="Wall-associated receptor kinase 2"/>
    <property type="match status" value="1"/>
</dbReference>
<dbReference type="PANTHER" id="PTHR27005:SF283">
    <property type="entry name" value="OS02G0633066 PROTEIN"/>
    <property type="match status" value="1"/>
</dbReference>
<dbReference type="InterPro" id="IPR045274">
    <property type="entry name" value="WAK-like"/>
</dbReference>
<keyword evidence="8 13" id="KW-0067">ATP-binding</keyword>
<feature type="domain" description="Protein kinase" evidence="17">
    <location>
        <begin position="574"/>
        <end position="848"/>
    </location>
</feature>
<comment type="subcellular location">
    <subcellularLocation>
        <location evidence="1">Membrane</location>
        <topology evidence="1">Single-pass type I membrane protein</topology>
    </subcellularLocation>
</comment>
<dbReference type="SUPFAM" id="SSF57196">
    <property type="entry name" value="EGF/Laminin"/>
    <property type="match status" value="1"/>
</dbReference>
<accession>A0AAQ3JZ67</accession>
<sequence length="908" mass="101735">MVMKLTELILLLLITVTLRAAVASAGQDTDITTAPHSNCPKRCGNITIEFPFGIGHGCFRSAGFNLTCRDNTLPPRLFLGDTTIEVLQIDTNKGFLYIKPPTATLGIADIYSNASFDLENLPYSFNLETYYGWPMSNVWYVIGCSATAYLIDTTTNTIFDSCSTLCSPTVNLTTGGYCTMHLYNWKATNRTALGVQLVRLNQTDQLHSNMSASSITAVMYDSYRFSNEKQIPELLNKRGGLSATLAWYIEDDSRTTCAEAKKNTATYACSSNSSDCFDAFSSDEDEKNNKPGYMCRCSLSYYGNPYLAKGCHLETSFRSQPAKDCPTRCRNVTVPFPFGLKSGCYRGHDFALNCSGNGLLYQGIYKVKNISLDEALILLDTQDLDYEIYTDEAKPLINNIDQAAINLVIENKLCEDAKRDNTTYACVAKNSDCIDDKREFPGYHCICSHGFEGNPYIRGGCEDIDECRYAAVYCNNGICVNKPGSYDCFPKKKHFILLGIVISVTSGVGLLILCASYIILRRRWKKRQQKKMRQRYFKQNHGILLTRLISSGDDAPERTKIFSLEEIEKATHNFDKTRVLGGGGHGTVYKGILSDQRVVAIKKSKIAKKLEIDQFINEVVVLSQINHRHVVKLYGCCLETEVPLLVYEFISNGTLSDHLHVPDGKSILSWVDRLRIATEAAEALSYMHSAASICIFHRDVKSSNVLLDDHLSAKVSDFGASRLIPLDETRLVTNVQGTFGYLDPEYYQTSELTEKSDVYSFGVILLELLTGKKPIYSTEDEGTLSLPMYFFQALKENKLFDLVEDSVVKEATEEELMGVVGLIEMCLRLKGSERPTMKEVEIKLQGLMRRIERQKTKHVVAEEDNEEAKSLLSDSSYAFCQPVDGGNQSTSTRNYSMEKEIMLSYFPR</sequence>
<dbReference type="EMBL" id="CP136891">
    <property type="protein sequence ID" value="WOK98862.1"/>
    <property type="molecule type" value="Genomic_DNA"/>
</dbReference>
<organism evidence="18 19">
    <name type="scientific">Canna indica</name>
    <name type="common">Indian-shot</name>
    <dbReference type="NCBI Taxonomy" id="4628"/>
    <lineage>
        <taxon>Eukaryota</taxon>
        <taxon>Viridiplantae</taxon>
        <taxon>Streptophyta</taxon>
        <taxon>Embryophyta</taxon>
        <taxon>Tracheophyta</taxon>
        <taxon>Spermatophyta</taxon>
        <taxon>Magnoliopsida</taxon>
        <taxon>Liliopsida</taxon>
        <taxon>Zingiberales</taxon>
        <taxon>Cannaceae</taxon>
        <taxon>Canna</taxon>
    </lineage>
</organism>
<protein>
    <submittedName>
        <fullName evidence="18">Wall-associated receptor kinase 3-like</fullName>
    </submittedName>
</protein>
<evidence type="ECO:0000313" key="18">
    <source>
        <dbReference type="EMBL" id="WOK98862.1"/>
    </source>
</evidence>
<dbReference type="GO" id="GO:0005886">
    <property type="term" value="C:plasma membrane"/>
    <property type="evidence" value="ECO:0007669"/>
    <property type="project" value="TreeGrafter"/>
</dbReference>
<dbReference type="Pfam" id="PF07714">
    <property type="entry name" value="PK_Tyr_Ser-Thr"/>
    <property type="match status" value="1"/>
</dbReference>
<keyword evidence="6 13" id="KW-0547">Nucleotide-binding</keyword>
<dbReference type="InterPro" id="IPR008271">
    <property type="entry name" value="Ser/Thr_kinase_AS"/>
</dbReference>
<dbReference type="InterPro" id="IPR017441">
    <property type="entry name" value="Protein_kinase_ATP_BS"/>
</dbReference>
<evidence type="ECO:0000256" key="6">
    <source>
        <dbReference type="ARBA" id="ARBA00022741"/>
    </source>
</evidence>
<feature type="transmembrane region" description="Helical" evidence="15">
    <location>
        <begin position="495"/>
        <end position="520"/>
    </location>
</feature>
<feature type="signal peptide" evidence="16">
    <location>
        <begin position="1"/>
        <end position="20"/>
    </location>
</feature>
<feature type="binding site" evidence="13">
    <location>
        <position position="609"/>
    </location>
    <ligand>
        <name>ATP</name>
        <dbReference type="ChEBI" id="CHEBI:30616"/>
    </ligand>
</feature>
<evidence type="ECO:0000256" key="8">
    <source>
        <dbReference type="ARBA" id="ARBA00022840"/>
    </source>
</evidence>
<dbReference type="InterPro" id="IPR001245">
    <property type="entry name" value="Ser-Thr/Tyr_kinase_cat_dom"/>
</dbReference>
<dbReference type="Pfam" id="PF13947">
    <property type="entry name" value="GUB_WAK_bind"/>
    <property type="match status" value="2"/>
</dbReference>
<dbReference type="PROSITE" id="PS00107">
    <property type="entry name" value="PROTEIN_KINASE_ATP"/>
    <property type="match status" value="1"/>
</dbReference>
<dbReference type="AlphaFoldDB" id="A0AAQ3JZ67"/>
<keyword evidence="14" id="KW-0175">Coiled coil</keyword>
<dbReference type="Gene3D" id="1.10.510.10">
    <property type="entry name" value="Transferase(Phosphotransferase) domain 1"/>
    <property type="match status" value="1"/>
</dbReference>
<dbReference type="PROSITE" id="PS00108">
    <property type="entry name" value="PROTEIN_KINASE_ST"/>
    <property type="match status" value="1"/>
</dbReference>
<evidence type="ECO:0000256" key="1">
    <source>
        <dbReference type="ARBA" id="ARBA00004479"/>
    </source>
</evidence>
<evidence type="ECO:0000256" key="4">
    <source>
        <dbReference type="ARBA" id="ARBA00022692"/>
    </source>
</evidence>